<dbReference type="PROSITE" id="PS00086">
    <property type="entry name" value="CYTOCHROME_P450"/>
    <property type="match status" value="1"/>
</dbReference>
<dbReference type="PANTHER" id="PTHR24305">
    <property type="entry name" value="CYTOCHROME P450"/>
    <property type="match status" value="1"/>
</dbReference>
<dbReference type="InterPro" id="IPR001128">
    <property type="entry name" value="Cyt_P450"/>
</dbReference>
<keyword evidence="3" id="KW-0479">Metal-binding</keyword>
<evidence type="ECO:0000256" key="3">
    <source>
        <dbReference type="RuleBase" id="RU000461"/>
    </source>
</evidence>
<dbReference type="PANTHER" id="PTHR24305:SF166">
    <property type="entry name" value="CYTOCHROME P450 12A4, MITOCHONDRIAL-RELATED"/>
    <property type="match status" value="1"/>
</dbReference>
<dbReference type="InterPro" id="IPR002401">
    <property type="entry name" value="Cyt_P450_E_grp-I"/>
</dbReference>
<dbReference type="EMBL" id="JARRAF010000064">
    <property type="protein sequence ID" value="MDK2126902.1"/>
    <property type="molecule type" value="Genomic_DNA"/>
</dbReference>
<reference evidence="4" key="1">
    <citation type="submission" date="2023-03" db="EMBL/GenBank/DDBJ databases">
        <title>Chitinimonas shenzhenensis gen. nov., sp. nov., a novel member of family Burkholderiaceae isolated from activated sludge collected in Shen Zhen, China.</title>
        <authorList>
            <person name="Wang X."/>
        </authorList>
    </citation>
    <scope>NUCLEOTIDE SEQUENCE</scope>
    <source>
        <strain evidence="4">DQS-5</strain>
    </source>
</reference>
<sequence length="407" mass="45826">MLTAARWFRNPYAVLDRHRAAGRFQFMLGLPGMGQVWVTGEPTQIGEIVRNPDLLGGRGTRALRPVIGEHSLLALEGAEHALHRRWLLPPFFHANPQRFASLQARVLEQALAALKPGQPVNLRLWAKQISLQVIVRCLFGELPAAEVEKWCLQIEHFMQSFRSPLLLFIKPLQQDLGERSPWGRFVRRRAELLEAIRQRWQAPLPGSILAELKASCPPQINEAAMLSEVISLLLFGHDTSAVGLAWWALWLWQHPDALQRAREEALAGQAGEYLRATVQESLRLTPPVVHLTRTARQATQVAGQPIAAGQHVFPCIYLAQRHPDAFPEPDTFRPERFLGSAPHFTEYFPFGLGHRLCIGMPFALEQMVQWATHLLREPDLAVIGQSLAPRRVMVLMAPACGPMLVRQ</sequence>
<evidence type="ECO:0000313" key="4">
    <source>
        <dbReference type="EMBL" id="MDK2126902.1"/>
    </source>
</evidence>
<dbReference type="Pfam" id="PF00067">
    <property type="entry name" value="p450"/>
    <property type="match status" value="1"/>
</dbReference>
<keyword evidence="3" id="KW-0560">Oxidoreductase</keyword>
<gene>
    <name evidence="4" type="ORF">PZA18_22930</name>
</gene>
<comment type="cofactor">
    <cofactor evidence="1">
        <name>heme</name>
        <dbReference type="ChEBI" id="CHEBI:30413"/>
    </cofactor>
</comment>
<comment type="caution">
    <text evidence="4">The sequence shown here is derived from an EMBL/GenBank/DDBJ whole genome shotgun (WGS) entry which is preliminary data.</text>
</comment>
<keyword evidence="5" id="KW-1185">Reference proteome</keyword>
<dbReference type="Proteomes" id="UP001172778">
    <property type="component" value="Unassembled WGS sequence"/>
</dbReference>
<evidence type="ECO:0000256" key="2">
    <source>
        <dbReference type="ARBA" id="ARBA00010617"/>
    </source>
</evidence>
<dbReference type="PRINTS" id="PR00463">
    <property type="entry name" value="EP450I"/>
</dbReference>
<name>A0ABT7E3K8_9NEIS</name>
<evidence type="ECO:0000313" key="5">
    <source>
        <dbReference type="Proteomes" id="UP001172778"/>
    </source>
</evidence>
<protein>
    <submittedName>
        <fullName evidence="4">Cytochrome P450</fullName>
    </submittedName>
</protein>
<accession>A0ABT7E3K8</accession>
<keyword evidence="3" id="KW-0503">Monooxygenase</keyword>
<keyword evidence="3" id="KW-0408">Iron</keyword>
<evidence type="ECO:0000256" key="1">
    <source>
        <dbReference type="ARBA" id="ARBA00001971"/>
    </source>
</evidence>
<dbReference type="Gene3D" id="1.10.630.10">
    <property type="entry name" value="Cytochrome P450"/>
    <property type="match status" value="1"/>
</dbReference>
<organism evidence="4 5">
    <name type="scientific">Parachitinimonas caeni</name>
    <dbReference type="NCBI Taxonomy" id="3031301"/>
    <lineage>
        <taxon>Bacteria</taxon>
        <taxon>Pseudomonadati</taxon>
        <taxon>Pseudomonadota</taxon>
        <taxon>Betaproteobacteria</taxon>
        <taxon>Neisseriales</taxon>
        <taxon>Chitinibacteraceae</taxon>
        <taxon>Parachitinimonas</taxon>
    </lineage>
</organism>
<proteinExistence type="inferred from homology"/>
<dbReference type="InterPro" id="IPR017972">
    <property type="entry name" value="Cyt_P450_CS"/>
</dbReference>
<dbReference type="PRINTS" id="PR00385">
    <property type="entry name" value="P450"/>
</dbReference>
<comment type="similarity">
    <text evidence="2 3">Belongs to the cytochrome P450 family.</text>
</comment>
<dbReference type="RefSeq" id="WP_284103222.1">
    <property type="nucleotide sequence ID" value="NZ_JARRAF010000064.1"/>
</dbReference>
<dbReference type="InterPro" id="IPR050121">
    <property type="entry name" value="Cytochrome_P450_monoxygenase"/>
</dbReference>
<dbReference type="SUPFAM" id="SSF48264">
    <property type="entry name" value="Cytochrome P450"/>
    <property type="match status" value="1"/>
</dbReference>
<dbReference type="InterPro" id="IPR036396">
    <property type="entry name" value="Cyt_P450_sf"/>
</dbReference>
<keyword evidence="3" id="KW-0349">Heme</keyword>